<name>A0A0A1U1G4_ENTIV</name>
<evidence type="ECO:0000313" key="1">
    <source>
        <dbReference type="EMBL" id="ELP87852.1"/>
    </source>
</evidence>
<dbReference type="OrthoDB" id="25660at2759"/>
<dbReference type="GeneID" id="14886905"/>
<proteinExistence type="predicted"/>
<dbReference type="VEuPathDB" id="AmoebaDB:EIN_274190"/>
<dbReference type="KEGG" id="eiv:EIN_274190"/>
<protein>
    <submittedName>
        <fullName evidence="1">Uncharacterized protein</fullName>
    </submittedName>
</protein>
<reference evidence="1 2" key="1">
    <citation type="submission" date="2012-10" db="EMBL/GenBank/DDBJ databases">
        <authorList>
            <person name="Zafar N."/>
            <person name="Inman J."/>
            <person name="Hall N."/>
            <person name="Lorenzi H."/>
            <person name="Caler E."/>
        </authorList>
    </citation>
    <scope>NUCLEOTIDE SEQUENCE [LARGE SCALE GENOMIC DNA]</scope>
    <source>
        <strain evidence="1 2">IP1</strain>
    </source>
</reference>
<dbReference type="EMBL" id="KB206783">
    <property type="protein sequence ID" value="ELP87852.1"/>
    <property type="molecule type" value="Genomic_DNA"/>
</dbReference>
<dbReference type="AlphaFoldDB" id="A0A0A1U1G4"/>
<sequence>MSKTPEKSSQFKRTRNWHSQQCCVLISLLNQYFDVTYLRPFKFSTKSVPFIWVQSLQNNTNKINTQKLTDERVNVLIEADRKNDIDDKTIKRRCESYRIMEHLHVLMDVLSTTRFDYQTTSDKHENIPDRRILKSVNVDGYVFSREKMEDVGNKINSILLERALFLDKSQATLLYKGDTELMCALLLNDS</sequence>
<gene>
    <name evidence="1" type="ORF">EIN_274190</name>
</gene>
<keyword evidence="2" id="KW-1185">Reference proteome</keyword>
<dbReference type="RefSeq" id="XP_004254623.1">
    <property type="nucleotide sequence ID" value="XM_004254575.1"/>
</dbReference>
<accession>A0A0A1U1G4</accession>
<evidence type="ECO:0000313" key="2">
    <source>
        <dbReference type="Proteomes" id="UP000014680"/>
    </source>
</evidence>
<organism evidence="1 2">
    <name type="scientific">Entamoeba invadens IP1</name>
    <dbReference type="NCBI Taxonomy" id="370355"/>
    <lineage>
        <taxon>Eukaryota</taxon>
        <taxon>Amoebozoa</taxon>
        <taxon>Evosea</taxon>
        <taxon>Archamoebae</taxon>
        <taxon>Mastigamoebida</taxon>
        <taxon>Entamoebidae</taxon>
        <taxon>Entamoeba</taxon>
    </lineage>
</organism>
<dbReference type="Proteomes" id="UP000014680">
    <property type="component" value="Unassembled WGS sequence"/>
</dbReference>
<dbReference type="OMA" id="IMEHIHV"/>